<dbReference type="PANTHER" id="PTHR42964:SF1">
    <property type="entry name" value="POLYKETIDE BIOSYNTHESIS ENOYL-COA HYDRATASE PKSH-RELATED"/>
    <property type="match status" value="1"/>
</dbReference>
<gene>
    <name evidence="2" type="ORF">GNP35_05535</name>
</gene>
<dbReference type="InterPro" id="IPR001753">
    <property type="entry name" value="Enoyl-CoA_hydra/iso"/>
</dbReference>
<dbReference type="InterPro" id="IPR014748">
    <property type="entry name" value="Enoyl-CoA_hydra_C"/>
</dbReference>
<dbReference type="InterPro" id="IPR051683">
    <property type="entry name" value="Enoyl-CoA_Hydratase/Isomerase"/>
</dbReference>
<sequence length="290" mass="30921">MSSNKVDNVALNTEQSGSAVLVHMDERGVATVTLNRPTKHNAFDDAIISDLTAAFQAIEQNPEARVLVLASNGKSFSAGADLSWMKRMAGYSYEENLQDAKALAEMLRVLNFMSIPTIAKVQGAAFGGAVGLVACCDIAVASDRASFCLSEVKLGLIPATISPYVVDAIGARASRRYFQTAERFSAEAAKQLNLVSEVTSLEQLDDQVEAMIGALISNGPVAMKAAKQLVFDVQNFDASTKGLEQGSALINDTSERIAAIRVSEEGQEGLTAFFDKRSANWTQSTPSDKG</sequence>
<dbReference type="EMBL" id="WOCD01000003">
    <property type="protein sequence ID" value="MUH71984.1"/>
    <property type="molecule type" value="Genomic_DNA"/>
</dbReference>
<dbReference type="CDD" id="cd06558">
    <property type="entry name" value="crotonase-like"/>
    <property type="match status" value="1"/>
</dbReference>
<accession>A0A6N8F752</accession>
<dbReference type="AlphaFoldDB" id="A0A6N8F752"/>
<proteinExistence type="inferred from homology"/>
<dbReference type="Proteomes" id="UP000439994">
    <property type="component" value="Unassembled WGS sequence"/>
</dbReference>
<dbReference type="RefSeq" id="WP_155695200.1">
    <property type="nucleotide sequence ID" value="NZ_WOCD01000003.1"/>
</dbReference>
<dbReference type="GO" id="GO:0003824">
    <property type="term" value="F:catalytic activity"/>
    <property type="evidence" value="ECO:0007669"/>
    <property type="project" value="UniProtKB-ARBA"/>
</dbReference>
<comment type="similarity">
    <text evidence="1">Belongs to the enoyl-CoA hydratase/isomerase family.</text>
</comment>
<dbReference type="PANTHER" id="PTHR42964">
    <property type="entry name" value="ENOYL-COA HYDRATASE"/>
    <property type="match status" value="1"/>
</dbReference>
<dbReference type="Pfam" id="PF00378">
    <property type="entry name" value="ECH_1"/>
    <property type="match status" value="1"/>
</dbReference>
<comment type="caution">
    <text evidence="2">The sequence shown here is derived from an EMBL/GenBank/DDBJ whole genome shotgun (WGS) entry which is preliminary data.</text>
</comment>
<protein>
    <submittedName>
        <fullName evidence="2">Gamma-carboxygeranoyl-CoA hydratase</fullName>
    </submittedName>
</protein>
<dbReference type="SUPFAM" id="SSF52096">
    <property type="entry name" value="ClpP/crotonase"/>
    <property type="match status" value="1"/>
</dbReference>
<dbReference type="Gene3D" id="3.90.226.10">
    <property type="entry name" value="2-enoyl-CoA Hydratase, Chain A, domain 1"/>
    <property type="match status" value="1"/>
</dbReference>
<organism evidence="2 3">
    <name type="scientific">Psychrosphaera haliotis</name>
    <dbReference type="NCBI Taxonomy" id="555083"/>
    <lineage>
        <taxon>Bacteria</taxon>
        <taxon>Pseudomonadati</taxon>
        <taxon>Pseudomonadota</taxon>
        <taxon>Gammaproteobacteria</taxon>
        <taxon>Alteromonadales</taxon>
        <taxon>Pseudoalteromonadaceae</taxon>
        <taxon>Psychrosphaera</taxon>
    </lineage>
</organism>
<dbReference type="Gene3D" id="1.10.12.10">
    <property type="entry name" value="Lyase 2-enoyl-coa Hydratase, Chain A, domain 2"/>
    <property type="match status" value="1"/>
</dbReference>
<name>A0A6N8F752_9GAMM</name>
<dbReference type="OrthoDB" id="9807606at2"/>
<dbReference type="GO" id="GO:0008300">
    <property type="term" value="P:isoprenoid catabolic process"/>
    <property type="evidence" value="ECO:0007669"/>
    <property type="project" value="TreeGrafter"/>
</dbReference>
<evidence type="ECO:0000256" key="1">
    <source>
        <dbReference type="ARBA" id="ARBA00005254"/>
    </source>
</evidence>
<evidence type="ECO:0000313" key="2">
    <source>
        <dbReference type="EMBL" id="MUH71984.1"/>
    </source>
</evidence>
<evidence type="ECO:0000313" key="3">
    <source>
        <dbReference type="Proteomes" id="UP000439994"/>
    </source>
</evidence>
<dbReference type="InterPro" id="IPR029045">
    <property type="entry name" value="ClpP/crotonase-like_dom_sf"/>
</dbReference>
<reference evidence="2 3" key="1">
    <citation type="submission" date="2019-11" db="EMBL/GenBank/DDBJ databases">
        <title>P. haliotis isolates from Z. marina roots.</title>
        <authorList>
            <person name="Cohen M."/>
            <person name="Jospin G."/>
            <person name="Eisen J.A."/>
            <person name="Coil D.A."/>
        </authorList>
    </citation>
    <scope>NUCLEOTIDE SEQUENCE [LARGE SCALE GENOMIC DNA]</scope>
    <source>
        <strain evidence="2 3">UCD-MCMsp1aY</strain>
    </source>
</reference>
<keyword evidence="3" id="KW-1185">Reference proteome</keyword>